<accession>A0A1F4T731</accession>
<dbReference type="Pfam" id="PF22919">
    <property type="entry name" value="ATP-synt_VA_C"/>
    <property type="match status" value="1"/>
</dbReference>
<evidence type="ECO:0000256" key="11">
    <source>
        <dbReference type="ARBA" id="ARBA00023310"/>
    </source>
</evidence>
<dbReference type="InterPro" id="IPR036121">
    <property type="entry name" value="ATPase_F1/V1/A1_a/bsu_N_sf"/>
</dbReference>
<comment type="similarity">
    <text evidence="2 12">Belongs to the ATPase alpha/beta chains family.</text>
</comment>
<keyword evidence="5 12" id="KW-0375">Hydrogen ion transport</keyword>
<evidence type="ECO:0000256" key="2">
    <source>
        <dbReference type="ARBA" id="ARBA00008936"/>
    </source>
</evidence>
<keyword evidence="3 12" id="KW-0813">Transport</keyword>
<dbReference type="Gene3D" id="3.40.50.300">
    <property type="entry name" value="P-loop containing nucleotide triphosphate hydrolases"/>
    <property type="match status" value="1"/>
</dbReference>
<dbReference type="InterPro" id="IPR000194">
    <property type="entry name" value="ATPase_F1/V1/A1_a/bsu_nucl-bd"/>
</dbReference>
<evidence type="ECO:0000256" key="8">
    <source>
        <dbReference type="ARBA" id="ARBA00023065"/>
    </source>
</evidence>
<comment type="function">
    <text evidence="12">Produces ATP from ADP in the presence of a proton gradient across the membrane. The catalytic sites are hosted primarily by the beta subunits.</text>
</comment>
<dbReference type="GO" id="GO:0005886">
    <property type="term" value="C:plasma membrane"/>
    <property type="evidence" value="ECO:0007669"/>
    <property type="project" value="UniProtKB-SubCell"/>
</dbReference>
<evidence type="ECO:0000313" key="15">
    <source>
        <dbReference type="Proteomes" id="UP000178602"/>
    </source>
</evidence>
<reference evidence="14 15" key="1">
    <citation type="journal article" date="2016" name="Nat. Commun.">
        <title>Thousands of microbial genomes shed light on interconnected biogeochemical processes in an aquifer system.</title>
        <authorList>
            <person name="Anantharaman K."/>
            <person name="Brown C.T."/>
            <person name="Hug L.A."/>
            <person name="Sharon I."/>
            <person name="Castelle C.J."/>
            <person name="Probst A.J."/>
            <person name="Thomas B.C."/>
            <person name="Singh A."/>
            <person name="Wilkins M.J."/>
            <person name="Karaoz U."/>
            <person name="Brodie E.L."/>
            <person name="Williams K.H."/>
            <person name="Hubbard S.S."/>
            <person name="Banfield J.F."/>
        </authorList>
    </citation>
    <scope>NUCLEOTIDE SEQUENCE [LARGE SCALE GENOMIC DNA]</scope>
</reference>
<dbReference type="InterPro" id="IPR003593">
    <property type="entry name" value="AAA+_ATPase"/>
</dbReference>
<dbReference type="FunFam" id="1.10.1140.10:FF:000001">
    <property type="entry name" value="ATP synthase subunit beta"/>
    <property type="match status" value="1"/>
</dbReference>
<comment type="catalytic activity">
    <reaction evidence="12">
        <text>ATP + H2O + 4 H(+)(in) = ADP + phosphate + 5 H(+)(out)</text>
        <dbReference type="Rhea" id="RHEA:57720"/>
        <dbReference type="ChEBI" id="CHEBI:15377"/>
        <dbReference type="ChEBI" id="CHEBI:15378"/>
        <dbReference type="ChEBI" id="CHEBI:30616"/>
        <dbReference type="ChEBI" id="CHEBI:43474"/>
        <dbReference type="ChEBI" id="CHEBI:456216"/>
        <dbReference type="EC" id="7.1.2.2"/>
    </reaction>
</comment>
<dbReference type="SMART" id="SM00382">
    <property type="entry name" value="AAA"/>
    <property type="match status" value="1"/>
</dbReference>
<dbReference type="SUPFAM" id="SSF47917">
    <property type="entry name" value="C-terminal domain of alpha and beta subunits of F1 ATP synthase"/>
    <property type="match status" value="1"/>
</dbReference>
<keyword evidence="10 12" id="KW-0139">CF(1)</keyword>
<dbReference type="InterPro" id="IPR024034">
    <property type="entry name" value="ATPase_F1/V1_b/a_C"/>
</dbReference>
<evidence type="ECO:0000259" key="13">
    <source>
        <dbReference type="SMART" id="SM00382"/>
    </source>
</evidence>
<evidence type="ECO:0000256" key="3">
    <source>
        <dbReference type="ARBA" id="ARBA00022448"/>
    </source>
</evidence>
<feature type="binding site" evidence="12">
    <location>
        <begin position="153"/>
        <end position="160"/>
    </location>
    <ligand>
        <name>ATP</name>
        <dbReference type="ChEBI" id="CHEBI:30616"/>
    </ligand>
</feature>
<keyword evidence="12" id="KW-1003">Cell membrane</keyword>
<dbReference type="InterPro" id="IPR050053">
    <property type="entry name" value="ATPase_alpha/beta_chains"/>
</dbReference>
<dbReference type="InterPro" id="IPR005722">
    <property type="entry name" value="ATP_synth_F1_bsu"/>
</dbReference>
<keyword evidence="6 12" id="KW-0067">ATP-binding</keyword>
<dbReference type="Proteomes" id="UP000178602">
    <property type="component" value="Unassembled WGS sequence"/>
</dbReference>
<dbReference type="Gene3D" id="1.10.1140.10">
    <property type="entry name" value="Bovine Mitochondrial F1-atpase, Atp Synthase Beta Chain, Chain D, domain 3"/>
    <property type="match status" value="1"/>
</dbReference>
<dbReference type="EMBL" id="MEUG01000001">
    <property type="protein sequence ID" value="OGC28514.1"/>
    <property type="molecule type" value="Genomic_DNA"/>
</dbReference>
<dbReference type="Gene3D" id="2.40.10.170">
    <property type="match status" value="1"/>
</dbReference>
<evidence type="ECO:0000256" key="5">
    <source>
        <dbReference type="ARBA" id="ARBA00022781"/>
    </source>
</evidence>
<dbReference type="PANTHER" id="PTHR15184">
    <property type="entry name" value="ATP SYNTHASE"/>
    <property type="match status" value="1"/>
</dbReference>
<feature type="domain" description="AAA+ ATPase" evidence="13">
    <location>
        <begin position="145"/>
        <end position="331"/>
    </location>
</feature>
<dbReference type="PANTHER" id="PTHR15184:SF71">
    <property type="entry name" value="ATP SYNTHASE SUBUNIT BETA, MITOCHONDRIAL"/>
    <property type="match status" value="1"/>
</dbReference>
<dbReference type="PROSITE" id="PS00152">
    <property type="entry name" value="ATPASE_ALPHA_BETA"/>
    <property type="match status" value="1"/>
</dbReference>
<dbReference type="NCBIfam" id="TIGR01039">
    <property type="entry name" value="atpD"/>
    <property type="match status" value="1"/>
</dbReference>
<dbReference type="CDD" id="cd01133">
    <property type="entry name" value="F1-ATPase_beta_CD"/>
    <property type="match status" value="1"/>
</dbReference>
<dbReference type="EC" id="7.1.2.2" evidence="12"/>
<dbReference type="InterPro" id="IPR004100">
    <property type="entry name" value="ATPase_F1/V1/A1_a/bsu_N"/>
</dbReference>
<evidence type="ECO:0000256" key="7">
    <source>
        <dbReference type="ARBA" id="ARBA00022967"/>
    </source>
</evidence>
<dbReference type="GO" id="GO:0046933">
    <property type="term" value="F:proton-transporting ATP synthase activity, rotational mechanism"/>
    <property type="evidence" value="ECO:0007669"/>
    <property type="project" value="UniProtKB-UniRule"/>
</dbReference>
<dbReference type="InterPro" id="IPR027417">
    <property type="entry name" value="P-loop_NTPase"/>
</dbReference>
<dbReference type="HAMAP" id="MF_01347">
    <property type="entry name" value="ATP_synth_beta_bact"/>
    <property type="match status" value="1"/>
</dbReference>
<keyword evidence="9 12" id="KW-0472">Membrane</keyword>
<keyword evidence="7 12" id="KW-1278">Translocase</keyword>
<dbReference type="SUPFAM" id="SSF52540">
    <property type="entry name" value="P-loop containing nucleoside triphosphate hydrolases"/>
    <property type="match status" value="1"/>
</dbReference>
<dbReference type="CDD" id="cd18115">
    <property type="entry name" value="ATP-synt_F1_beta_N"/>
    <property type="match status" value="1"/>
</dbReference>
<dbReference type="CDD" id="cd18110">
    <property type="entry name" value="ATP-synt_F1_beta_C"/>
    <property type="match status" value="1"/>
</dbReference>
<sequence length="464" mass="51054">MNGKIIQIIGPIIDVQFPPDKIPAIRNALQINYHEKDLNLEITAEVAMHLEGGVVRAVSLEPTDGLRRGIDVVDTGKPISVPVGREALGRMFNVLGETIDNLGELKTGKTYPVRRDPPNFEEVIARNEIFETGIKVIDLICPYVKGGKTGLFGGAGVGKTVIIEELIHNMATKHGGISVFSGVGERTREGNDLWLEMKESGVLDKTVLIFGQMSELPGARQITAMTGLTHAEYFRDEEGQDVLFFIDNIFRFVQAGAEISTLLGRMPSAVGYQPTLQAEMGRFQERIASTSKGFITSIQAVYVPADDITDPAAAVTFSHLDSTTVLSRQISAIGIYPAVDPLASTSRILDPSVVGEDHYRAARRVQEILQRYKELQDIIAILGVSELPEEDKLIVNRARKIQNFLSQPFFVAQDFTGMAGKFVPLTETIRGFQEIIDGKHDDLPETAFYMVGTIEEAIEKGRKQ</sequence>
<gene>
    <name evidence="12" type="primary">atpD</name>
    <name evidence="14" type="ORF">A3K49_06065</name>
</gene>
<proteinExistence type="inferred from homology"/>
<keyword evidence="4 12" id="KW-0547">Nucleotide-binding</keyword>
<dbReference type="AlphaFoldDB" id="A0A1F4T731"/>
<name>A0A1F4T731_UNCSA</name>
<comment type="subcellular location">
    <subcellularLocation>
        <location evidence="12">Cell membrane</location>
        <topology evidence="12">Peripheral membrane protein</topology>
    </subcellularLocation>
    <subcellularLocation>
        <location evidence="1">Membrane</location>
    </subcellularLocation>
</comment>
<dbReference type="GO" id="GO:0045259">
    <property type="term" value="C:proton-transporting ATP synthase complex"/>
    <property type="evidence" value="ECO:0007669"/>
    <property type="project" value="UniProtKB-KW"/>
</dbReference>
<dbReference type="Pfam" id="PF00006">
    <property type="entry name" value="ATP-synt_ab"/>
    <property type="match status" value="1"/>
</dbReference>
<evidence type="ECO:0000256" key="4">
    <source>
        <dbReference type="ARBA" id="ARBA00022741"/>
    </source>
</evidence>
<evidence type="ECO:0000256" key="6">
    <source>
        <dbReference type="ARBA" id="ARBA00022840"/>
    </source>
</evidence>
<dbReference type="SUPFAM" id="SSF50615">
    <property type="entry name" value="N-terminal domain of alpha and beta subunits of F1 ATP synthase"/>
    <property type="match status" value="1"/>
</dbReference>
<organism evidence="14 15">
    <name type="scientific">candidate division WOR-1 bacterium RIFOXYC12_FULL_54_18</name>
    <dbReference type="NCBI Taxonomy" id="1802584"/>
    <lineage>
        <taxon>Bacteria</taxon>
        <taxon>Bacillati</taxon>
        <taxon>Saganbacteria</taxon>
    </lineage>
</organism>
<dbReference type="GO" id="GO:0005524">
    <property type="term" value="F:ATP binding"/>
    <property type="evidence" value="ECO:0007669"/>
    <property type="project" value="UniProtKB-UniRule"/>
</dbReference>
<keyword evidence="8 12" id="KW-0406">Ion transport</keyword>
<evidence type="ECO:0000256" key="10">
    <source>
        <dbReference type="ARBA" id="ARBA00023196"/>
    </source>
</evidence>
<protein>
    <recommendedName>
        <fullName evidence="12">ATP synthase subunit beta</fullName>
        <ecNumber evidence="12">7.1.2.2</ecNumber>
    </recommendedName>
    <alternativeName>
        <fullName evidence="12">ATP synthase F1 sector subunit beta</fullName>
    </alternativeName>
    <alternativeName>
        <fullName evidence="12">F-ATPase subunit beta</fullName>
    </alternativeName>
</protein>
<dbReference type="Pfam" id="PF02874">
    <property type="entry name" value="ATP-synt_ab_N"/>
    <property type="match status" value="1"/>
</dbReference>
<evidence type="ECO:0000256" key="1">
    <source>
        <dbReference type="ARBA" id="ARBA00004370"/>
    </source>
</evidence>
<evidence type="ECO:0000313" key="14">
    <source>
        <dbReference type="EMBL" id="OGC28514.1"/>
    </source>
</evidence>
<evidence type="ECO:0000256" key="12">
    <source>
        <dbReference type="HAMAP-Rule" id="MF_01347"/>
    </source>
</evidence>
<evidence type="ECO:0000256" key="9">
    <source>
        <dbReference type="ARBA" id="ARBA00023136"/>
    </source>
</evidence>
<dbReference type="InterPro" id="IPR020003">
    <property type="entry name" value="ATPase_a/bsu_AS"/>
</dbReference>
<comment type="caution">
    <text evidence="14">The sequence shown here is derived from an EMBL/GenBank/DDBJ whole genome shotgun (WGS) entry which is preliminary data.</text>
</comment>
<keyword evidence="11 12" id="KW-0066">ATP synthesis</keyword>
<dbReference type="FunFam" id="3.40.50.300:FF:001630">
    <property type="entry name" value="ATP synthase subunit beta"/>
    <property type="match status" value="1"/>
</dbReference>
<dbReference type="InterPro" id="IPR055190">
    <property type="entry name" value="ATP-synt_VA_C"/>
</dbReference>